<organism evidence="7 8">
    <name type="scientific">Laetiporus sulphureus 93-53</name>
    <dbReference type="NCBI Taxonomy" id="1314785"/>
    <lineage>
        <taxon>Eukaryota</taxon>
        <taxon>Fungi</taxon>
        <taxon>Dikarya</taxon>
        <taxon>Basidiomycota</taxon>
        <taxon>Agaricomycotina</taxon>
        <taxon>Agaricomycetes</taxon>
        <taxon>Polyporales</taxon>
        <taxon>Laetiporus</taxon>
    </lineage>
</organism>
<feature type="transmembrane region" description="Helical" evidence="5">
    <location>
        <begin position="61"/>
        <end position="79"/>
    </location>
</feature>
<evidence type="ECO:0000256" key="4">
    <source>
        <dbReference type="ARBA" id="ARBA00023136"/>
    </source>
</evidence>
<evidence type="ECO:0000256" key="2">
    <source>
        <dbReference type="ARBA" id="ARBA00022692"/>
    </source>
</evidence>
<keyword evidence="4 5" id="KW-0472">Membrane</keyword>
<dbReference type="InterPro" id="IPR053009">
    <property type="entry name" value="Xanthocillin_Biosynth-Assoc"/>
</dbReference>
<accession>A0A165E6E2</accession>
<name>A0A165E6E2_9APHY</name>
<evidence type="ECO:0000256" key="5">
    <source>
        <dbReference type="SAM" id="Phobius"/>
    </source>
</evidence>
<feature type="transmembrane region" description="Helical" evidence="5">
    <location>
        <begin position="159"/>
        <end position="180"/>
    </location>
</feature>
<proteinExistence type="predicted"/>
<comment type="subcellular location">
    <subcellularLocation>
        <location evidence="1">Membrane</location>
    </subcellularLocation>
</comment>
<dbReference type="RefSeq" id="XP_040764063.1">
    <property type="nucleotide sequence ID" value="XM_040908974.1"/>
</dbReference>
<dbReference type="PANTHER" id="PTHR23241">
    <property type="entry name" value="LATE EMBRYOGENESIS ABUNDANT PLANTS LEA-RELATED"/>
    <property type="match status" value="1"/>
</dbReference>
<dbReference type="EMBL" id="KV427625">
    <property type="protein sequence ID" value="KZT06323.1"/>
    <property type="molecule type" value="Genomic_DNA"/>
</dbReference>
<dbReference type="InParanoid" id="A0A165E6E2"/>
<keyword evidence="2 5" id="KW-0812">Transmembrane</keyword>
<evidence type="ECO:0000256" key="1">
    <source>
        <dbReference type="ARBA" id="ARBA00004370"/>
    </source>
</evidence>
<dbReference type="InterPro" id="IPR025423">
    <property type="entry name" value="TMEM205-like"/>
</dbReference>
<dbReference type="Pfam" id="PF13664">
    <property type="entry name" value="DUF4149"/>
    <property type="match status" value="1"/>
</dbReference>
<evidence type="ECO:0000256" key="3">
    <source>
        <dbReference type="ARBA" id="ARBA00022989"/>
    </source>
</evidence>
<reference evidence="7 8" key="1">
    <citation type="journal article" date="2016" name="Mol. Biol. Evol.">
        <title>Comparative Genomics of Early-Diverging Mushroom-Forming Fungi Provides Insights into the Origins of Lignocellulose Decay Capabilities.</title>
        <authorList>
            <person name="Nagy L.G."/>
            <person name="Riley R."/>
            <person name="Tritt A."/>
            <person name="Adam C."/>
            <person name="Daum C."/>
            <person name="Floudas D."/>
            <person name="Sun H."/>
            <person name="Yadav J.S."/>
            <person name="Pangilinan J."/>
            <person name="Larsson K.H."/>
            <person name="Matsuura K."/>
            <person name="Barry K."/>
            <person name="Labutti K."/>
            <person name="Kuo R."/>
            <person name="Ohm R.A."/>
            <person name="Bhattacharya S.S."/>
            <person name="Shirouzu T."/>
            <person name="Yoshinaga Y."/>
            <person name="Martin F.M."/>
            <person name="Grigoriev I.V."/>
            <person name="Hibbett D.S."/>
        </authorList>
    </citation>
    <scope>NUCLEOTIDE SEQUENCE [LARGE SCALE GENOMIC DNA]</scope>
    <source>
        <strain evidence="7 8">93-53</strain>
    </source>
</reference>
<gene>
    <name evidence="7" type="ORF">LAESUDRAFT_726152</name>
</gene>
<sequence>MSSVQVLSLASIRALFNLRSLYLITYGWLLGMSIWVTFIGGTIALRTLPRHQFGTLQHRTFPIYFMISIAMSSGLLALWSRAHPTVLTEITNPALADVAQAYALGTVTIMHLINHFVVGPLTSKTMFQRHKQEKEEGKAYNEPGISDAMKSLNSTFSMLHGVSSFANLFALMALLFHGLWLGNFGSGL</sequence>
<feature type="transmembrane region" description="Helical" evidence="5">
    <location>
        <begin position="99"/>
        <end position="121"/>
    </location>
</feature>
<dbReference type="OrthoDB" id="1641132at2759"/>
<feature type="transmembrane region" description="Helical" evidence="5">
    <location>
        <begin position="20"/>
        <end position="40"/>
    </location>
</feature>
<feature type="domain" description="TMEM205-like" evidence="6">
    <location>
        <begin position="25"/>
        <end position="131"/>
    </location>
</feature>
<keyword evidence="3 5" id="KW-1133">Transmembrane helix</keyword>
<keyword evidence="8" id="KW-1185">Reference proteome</keyword>
<dbReference type="PANTHER" id="PTHR23241:SF102">
    <property type="entry name" value="LD23009P"/>
    <property type="match status" value="1"/>
</dbReference>
<dbReference type="GeneID" id="63826003"/>
<evidence type="ECO:0000259" key="6">
    <source>
        <dbReference type="Pfam" id="PF13664"/>
    </source>
</evidence>
<dbReference type="GO" id="GO:0016020">
    <property type="term" value="C:membrane"/>
    <property type="evidence" value="ECO:0007669"/>
    <property type="project" value="UniProtKB-SubCell"/>
</dbReference>
<dbReference type="AlphaFoldDB" id="A0A165E6E2"/>
<protein>
    <recommendedName>
        <fullName evidence="6">TMEM205-like domain-containing protein</fullName>
    </recommendedName>
</protein>
<evidence type="ECO:0000313" key="7">
    <source>
        <dbReference type="EMBL" id="KZT06323.1"/>
    </source>
</evidence>
<dbReference type="STRING" id="1314785.A0A165E6E2"/>
<evidence type="ECO:0000313" key="8">
    <source>
        <dbReference type="Proteomes" id="UP000076871"/>
    </source>
</evidence>
<dbReference type="Proteomes" id="UP000076871">
    <property type="component" value="Unassembled WGS sequence"/>
</dbReference>